<organism evidence="2 3">
    <name type="scientific">Candidatus Opimibacter skivensis</name>
    <dbReference type="NCBI Taxonomy" id="2982028"/>
    <lineage>
        <taxon>Bacteria</taxon>
        <taxon>Pseudomonadati</taxon>
        <taxon>Bacteroidota</taxon>
        <taxon>Saprospiria</taxon>
        <taxon>Saprospirales</taxon>
        <taxon>Saprospiraceae</taxon>
        <taxon>Candidatus Opimibacter</taxon>
    </lineage>
</organism>
<sequence>MKLLILSLLSMVSISSWAQELIHNESTITVQAGAVLYVEGTMLNTATGVIANSGTIELKGDFTNGNPAGWNSPNPNTLKFSGDLASNVTSNGAQFYDVVVQKGTTFNVNLLDAMNVTHNLDFNAPAAGTGNKVNLGSNNLIMGSAATVTGFDADEYVLTGGTGYMKKTLASGSFQFPLGFDAATYNPATMNVTAGPSDTYQARVLASPTNGNGLTGTPLTTQVVNAVWDINEAAAGGNTYDLTLGWTVGDELPGFSETANAISRNDGVNGWDALFSGLGGSGTTRTRTGLNAFGAFAVGGKAVANTLLVDAKVLLQGPYVSALMVDSLRVHNYIPLTEPYTAAPYNYLHKAYGGGEAVTSAAIFDQPLNADDIVDWVVVELRSAPTTIVATKSGLLQRDGNIVDVDGVSKLSVQGVADGSYYIGVRHRNHLGVRSNALVSLSNAPSALVDFTLLATAFDDPAVTKPTDPMKLLTGGLYGLHSGDAGFNGLVSYNGASNDKNIVLTTVGPATPNNVVSGYNRADVNMNGVTLYNGALNDKNVILVNVGPATPNDVLTAHNNN</sequence>
<dbReference type="EMBL" id="JADKGY010000020">
    <property type="protein sequence ID" value="MBK9983548.1"/>
    <property type="molecule type" value="Genomic_DNA"/>
</dbReference>
<keyword evidence="1" id="KW-0732">Signal</keyword>
<proteinExistence type="predicted"/>
<protein>
    <submittedName>
        <fullName evidence="2">Uncharacterized protein</fullName>
    </submittedName>
</protein>
<evidence type="ECO:0000313" key="3">
    <source>
        <dbReference type="Proteomes" id="UP000808337"/>
    </source>
</evidence>
<feature type="chain" id="PRO_5038438308" evidence="1">
    <location>
        <begin position="19"/>
        <end position="561"/>
    </location>
</feature>
<evidence type="ECO:0000313" key="2">
    <source>
        <dbReference type="EMBL" id="MBK9983548.1"/>
    </source>
</evidence>
<evidence type="ECO:0000256" key="1">
    <source>
        <dbReference type="SAM" id="SignalP"/>
    </source>
</evidence>
<name>A0A9D7XTD1_9BACT</name>
<feature type="signal peptide" evidence="1">
    <location>
        <begin position="1"/>
        <end position="18"/>
    </location>
</feature>
<gene>
    <name evidence="2" type="ORF">IPP15_14375</name>
</gene>
<comment type="caution">
    <text evidence="2">The sequence shown here is derived from an EMBL/GenBank/DDBJ whole genome shotgun (WGS) entry which is preliminary data.</text>
</comment>
<accession>A0A9D7XTD1</accession>
<dbReference type="AlphaFoldDB" id="A0A9D7XTD1"/>
<reference evidence="2 3" key="1">
    <citation type="submission" date="2020-10" db="EMBL/GenBank/DDBJ databases">
        <title>Connecting structure to function with the recovery of over 1000 high-quality activated sludge metagenome-assembled genomes encoding full-length rRNA genes using long-read sequencing.</title>
        <authorList>
            <person name="Singleton C.M."/>
            <person name="Petriglieri F."/>
            <person name="Kristensen J.M."/>
            <person name="Kirkegaard R.H."/>
            <person name="Michaelsen T.Y."/>
            <person name="Andersen M.H."/>
            <person name="Karst S.M."/>
            <person name="Dueholm M.S."/>
            <person name="Nielsen P.H."/>
            <person name="Albertsen M."/>
        </authorList>
    </citation>
    <scope>NUCLEOTIDE SEQUENCE [LARGE SCALE GENOMIC DNA]</scope>
    <source>
        <strain evidence="2">Ribe_18-Q3-R11-54_MAXAC.273</strain>
    </source>
</reference>
<dbReference type="Proteomes" id="UP000808337">
    <property type="component" value="Unassembled WGS sequence"/>
</dbReference>